<accession>A0A8R7UAU2</accession>
<evidence type="ECO:0000313" key="1">
    <source>
        <dbReference type="EnsemblPlants" id="TuG1812G0400003415.01.T01.cds398552"/>
    </source>
</evidence>
<keyword evidence="2" id="KW-1185">Reference proteome</keyword>
<proteinExistence type="predicted"/>
<dbReference type="EnsemblPlants" id="TuG1812G0400003415.01.T01">
    <property type="protein sequence ID" value="TuG1812G0400003415.01.T01.cds398552"/>
    <property type="gene ID" value="TuG1812G0400003415.01"/>
</dbReference>
<reference evidence="2" key="1">
    <citation type="journal article" date="2013" name="Nature">
        <title>Draft genome of the wheat A-genome progenitor Triticum urartu.</title>
        <authorList>
            <person name="Ling H.Q."/>
            <person name="Zhao S."/>
            <person name="Liu D."/>
            <person name="Wang J."/>
            <person name="Sun H."/>
            <person name="Zhang C."/>
            <person name="Fan H."/>
            <person name="Li D."/>
            <person name="Dong L."/>
            <person name="Tao Y."/>
            <person name="Gao C."/>
            <person name="Wu H."/>
            <person name="Li Y."/>
            <person name="Cui Y."/>
            <person name="Guo X."/>
            <person name="Zheng S."/>
            <person name="Wang B."/>
            <person name="Yu K."/>
            <person name="Liang Q."/>
            <person name="Yang W."/>
            <person name="Lou X."/>
            <person name="Chen J."/>
            <person name="Feng M."/>
            <person name="Jian J."/>
            <person name="Zhang X."/>
            <person name="Luo G."/>
            <person name="Jiang Y."/>
            <person name="Liu J."/>
            <person name="Wang Z."/>
            <person name="Sha Y."/>
            <person name="Zhang B."/>
            <person name="Wu H."/>
            <person name="Tang D."/>
            <person name="Shen Q."/>
            <person name="Xue P."/>
            <person name="Zou S."/>
            <person name="Wang X."/>
            <person name="Liu X."/>
            <person name="Wang F."/>
            <person name="Yang Y."/>
            <person name="An X."/>
            <person name="Dong Z."/>
            <person name="Zhang K."/>
            <person name="Zhang X."/>
            <person name="Luo M.C."/>
            <person name="Dvorak J."/>
            <person name="Tong Y."/>
            <person name="Wang J."/>
            <person name="Yang H."/>
            <person name="Li Z."/>
            <person name="Wang D."/>
            <person name="Zhang A."/>
            <person name="Wang J."/>
        </authorList>
    </citation>
    <scope>NUCLEOTIDE SEQUENCE</scope>
    <source>
        <strain evidence="2">cv. G1812</strain>
    </source>
</reference>
<reference evidence="1" key="2">
    <citation type="submission" date="2018-03" db="EMBL/GenBank/DDBJ databases">
        <title>The Triticum urartu genome reveals the dynamic nature of wheat genome evolution.</title>
        <authorList>
            <person name="Ling H."/>
            <person name="Ma B."/>
            <person name="Shi X."/>
            <person name="Liu H."/>
            <person name="Dong L."/>
            <person name="Sun H."/>
            <person name="Cao Y."/>
            <person name="Gao Q."/>
            <person name="Zheng S."/>
            <person name="Li Y."/>
            <person name="Yu Y."/>
            <person name="Du H."/>
            <person name="Qi M."/>
            <person name="Li Y."/>
            <person name="Yu H."/>
            <person name="Cui Y."/>
            <person name="Wang N."/>
            <person name="Chen C."/>
            <person name="Wu H."/>
            <person name="Zhao Y."/>
            <person name="Zhang J."/>
            <person name="Li Y."/>
            <person name="Zhou W."/>
            <person name="Zhang B."/>
            <person name="Hu W."/>
            <person name="Eijk M."/>
            <person name="Tang J."/>
            <person name="Witsenboer H."/>
            <person name="Zhao S."/>
            <person name="Li Z."/>
            <person name="Zhang A."/>
            <person name="Wang D."/>
            <person name="Liang C."/>
        </authorList>
    </citation>
    <scope>NUCLEOTIDE SEQUENCE [LARGE SCALE GENOMIC DNA]</scope>
    <source>
        <strain evidence="1">cv. G1812</strain>
    </source>
</reference>
<protein>
    <submittedName>
        <fullName evidence="1">Uncharacterized protein</fullName>
    </submittedName>
</protein>
<organism evidence="1 2">
    <name type="scientific">Triticum urartu</name>
    <name type="common">Red wild einkorn</name>
    <name type="synonym">Crithodium urartu</name>
    <dbReference type="NCBI Taxonomy" id="4572"/>
    <lineage>
        <taxon>Eukaryota</taxon>
        <taxon>Viridiplantae</taxon>
        <taxon>Streptophyta</taxon>
        <taxon>Embryophyta</taxon>
        <taxon>Tracheophyta</taxon>
        <taxon>Spermatophyta</taxon>
        <taxon>Magnoliopsida</taxon>
        <taxon>Liliopsida</taxon>
        <taxon>Poales</taxon>
        <taxon>Poaceae</taxon>
        <taxon>BOP clade</taxon>
        <taxon>Pooideae</taxon>
        <taxon>Triticodae</taxon>
        <taxon>Triticeae</taxon>
        <taxon>Triticinae</taxon>
        <taxon>Triticum</taxon>
    </lineage>
</organism>
<dbReference type="Gramene" id="TuG1812G0400003415.01.T01">
    <property type="protein sequence ID" value="TuG1812G0400003415.01.T01.cds398552"/>
    <property type="gene ID" value="TuG1812G0400003415.01"/>
</dbReference>
<evidence type="ECO:0000313" key="2">
    <source>
        <dbReference type="Proteomes" id="UP000015106"/>
    </source>
</evidence>
<sequence length="51" mass="5909">MLNEHGDYYKGNDSLQPTDLMRASTASMSVGWASLDSQEHLVHCFRKRFYN</sequence>
<dbReference type="Proteomes" id="UP000015106">
    <property type="component" value="Chromosome 4"/>
</dbReference>
<name>A0A8R7UAU2_TRIUA</name>
<dbReference type="AlphaFoldDB" id="A0A8R7UAU2"/>
<reference evidence="1" key="3">
    <citation type="submission" date="2022-06" db="UniProtKB">
        <authorList>
            <consortium name="EnsemblPlants"/>
        </authorList>
    </citation>
    <scope>IDENTIFICATION</scope>
</reference>